<feature type="non-terminal residue" evidence="1">
    <location>
        <position position="1"/>
    </location>
</feature>
<evidence type="ECO:0000313" key="2">
    <source>
        <dbReference type="Proteomes" id="UP000257109"/>
    </source>
</evidence>
<gene>
    <name evidence="1" type="primary">MEMB11</name>
    <name evidence="1" type="ORF">CR513_40083</name>
</gene>
<dbReference type="OrthoDB" id="158360at2759"/>
<reference evidence="1" key="1">
    <citation type="submission" date="2018-05" db="EMBL/GenBank/DDBJ databases">
        <title>Draft genome of Mucuna pruriens seed.</title>
        <authorList>
            <person name="Nnadi N.E."/>
            <person name="Vos R."/>
            <person name="Hasami M.H."/>
            <person name="Devisetty U.K."/>
            <person name="Aguiy J.C."/>
        </authorList>
    </citation>
    <scope>NUCLEOTIDE SEQUENCE [LARGE SCALE GENOMIC DNA]</scope>
    <source>
        <strain evidence="1">JCA_2017</strain>
    </source>
</reference>
<accession>A0A371FML4</accession>
<dbReference type="EMBL" id="QJKJ01008529">
    <property type="protein sequence ID" value="RDX79482.1"/>
    <property type="molecule type" value="Genomic_DNA"/>
</dbReference>
<name>A0A371FML4_MUCPR</name>
<organism evidence="1 2">
    <name type="scientific">Mucuna pruriens</name>
    <name type="common">Velvet bean</name>
    <name type="synonym">Dolichos pruriens</name>
    <dbReference type="NCBI Taxonomy" id="157652"/>
    <lineage>
        <taxon>Eukaryota</taxon>
        <taxon>Viridiplantae</taxon>
        <taxon>Streptophyta</taxon>
        <taxon>Embryophyta</taxon>
        <taxon>Tracheophyta</taxon>
        <taxon>Spermatophyta</taxon>
        <taxon>Magnoliopsida</taxon>
        <taxon>eudicotyledons</taxon>
        <taxon>Gunneridae</taxon>
        <taxon>Pentapetalae</taxon>
        <taxon>rosids</taxon>
        <taxon>fabids</taxon>
        <taxon>Fabales</taxon>
        <taxon>Fabaceae</taxon>
        <taxon>Papilionoideae</taxon>
        <taxon>50 kb inversion clade</taxon>
        <taxon>NPAAA clade</taxon>
        <taxon>indigoferoid/millettioid clade</taxon>
        <taxon>Phaseoleae</taxon>
        <taxon>Mucuna</taxon>
    </lineage>
</organism>
<comment type="caution">
    <text evidence="1">The sequence shown here is derived from an EMBL/GenBank/DDBJ whole genome shotgun (WGS) entry which is preliminary data.</text>
</comment>
<sequence length="104" mass="12042">MHINYCVPQRQWVGGGTLSEVHQSVKKLLLKSRDDLERLERLEYSTVVVAVIVNTDSELSFVVKKDITQNQSLCVEMDHLWGFVAAKPQRYLWKSWCLNHNVNA</sequence>
<proteinExistence type="predicted"/>
<dbReference type="STRING" id="157652.A0A371FML4"/>
<dbReference type="AlphaFoldDB" id="A0A371FML4"/>
<evidence type="ECO:0000313" key="1">
    <source>
        <dbReference type="EMBL" id="RDX79482.1"/>
    </source>
</evidence>
<dbReference type="Proteomes" id="UP000257109">
    <property type="component" value="Unassembled WGS sequence"/>
</dbReference>
<protein>
    <submittedName>
        <fullName evidence="1">Membrin-11</fullName>
    </submittedName>
</protein>
<keyword evidence="2" id="KW-1185">Reference proteome</keyword>